<sequence>MHLVMRMYVDIVVGISWAVGIGIAVRWKSSETESRFADPPAVRYAGDREFRTRSRRHSSHWI</sequence>
<evidence type="ECO:0000313" key="2">
    <source>
        <dbReference type="EMBL" id="MCT2591778.1"/>
    </source>
</evidence>
<evidence type="ECO:0000313" key="3">
    <source>
        <dbReference type="Proteomes" id="UP001156389"/>
    </source>
</evidence>
<keyword evidence="1" id="KW-0472">Membrane</keyword>
<protein>
    <recommendedName>
        <fullName evidence="4">Integral membrane protein</fullName>
    </recommendedName>
</protein>
<name>A0ABT2JV55_9ACTN</name>
<dbReference type="EMBL" id="JAJAGO010000008">
    <property type="protein sequence ID" value="MCT2591778.1"/>
    <property type="molecule type" value="Genomic_DNA"/>
</dbReference>
<accession>A0ABT2JV55</accession>
<evidence type="ECO:0008006" key="4">
    <source>
        <dbReference type="Google" id="ProtNLM"/>
    </source>
</evidence>
<keyword evidence="1" id="KW-0812">Transmembrane</keyword>
<keyword evidence="3" id="KW-1185">Reference proteome</keyword>
<dbReference type="Proteomes" id="UP001156389">
    <property type="component" value="Unassembled WGS sequence"/>
</dbReference>
<reference evidence="2 3" key="1">
    <citation type="submission" date="2021-10" db="EMBL/GenBank/DDBJ databases">
        <title>Streptomyces gossypii sp. nov., isolated from soil collected from cotton field.</title>
        <authorList>
            <person name="Ge X."/>
            <person name="Chen X."/>
            <person name="Liu W."/>
        </authorList>
    </citation>
    <scope>NUCLEOTIDE SEQUENCE [LARGE SCALE GENOMIC DNA]</scope>
    <source>
        <strain evidence="2 3">N2-109</strain>
    </source>
</reference>
<comment type="caution">
    <text evidence="2">The sequence shown here is derived from an EMBL/GenBank/DDBJ whole genome shotgun (WGS) entry which is preliminary data.</text>
</comment>
<dbReference type="RefSeq" id="WP_260219113.1">
    <property type="nucleotide sequence ID" value="NZ_JAJAGO010000008.1"/>
</dbReference>
<organism evidence="2 3">
    <name type="scientific">Streptomyces gossypii</name>
    <dbReference type="NCBI Taxonomy" id="2883101"/>
    <lineage>
        <taxon>Bacteria</taxon>
        <taxon>Bacillati</taxon>
        <taxon>Actinomycetota</taxon>
        <taxon>Actinomycetes</taxon>
        <taxon>Kitasatosporales</taxon>
        <taxon>Streptomycetaceae</taxon>
        <taxon>Streptomyces</taxon>
    </lineage>
</organism>
<keyword evidence="1" id="KW-1133">Transmembrane helix</keyword>
<proteinExistence type="predicted"/>
<feature type="transmembrane region" description="Helical" evidence="1">
    <location>
        <begin position="6"/>
        <end position="25"/>
    </location>
</feature>
<gene>
    <name evidence="2" type="ORF">LHJ74_18060</name>
</gene>
<evidence type="ECO:0000256" key="1">
    <source>
        <dbReference type="SAM" id="Phobius"/>
    </source>
</evidence>